<sequence length="202" mass="23386">MQPVSHLGFPNDCWLPSHNTSYREIEDWDYIYTGPILFVLAINMLFLASIIWVLVTKLRASHTMESRQLRKAVKATLLLFPLLGITYIIFLWSPNDVPAVVEAHKLVNALLQSFQGFFVALFYCFLNGEVKSVLKKKFKLMQDSRNLSTRYTKTSIGWANDLSRKESLALANGRISMGYYDNRNLSNDRTMDYEREETENML</sequence>
<gene>
    <name evidence="7" type="ORF">KUTeg_008369</name>
</gene>
<comment type="caution">
    <text evidence="7">The sequence shown here is derived from an EMBL/GenBank/DDBJ whole genome shotgun (WGS) entry which is preliminary data.</text>
</comment>
<protein>
    <recommendedName>
        <fullName evidence="6">G-protein coupled receptors family 2 profile 2 domain-containing protein</fullName>
    </recommendedName>
</protein>
<dbReference type="InterPro" id="IPR017981">
    <property type="entry name" value="GPCR_2-like_7TM"/>
</dbReference>
<evidence type="ECO:0000313" key="8">
    <source>
        <dbReference type="Proteomes" id="UP001217089"/>
    </source>
</evidence>
<dbReference type="InterPro" id="IPR000832">
    <property type="entry name" value="GPCR_2_secretin-like"/>
</dbReference>
<evidence type="ECO:0000256" key="4">
    <source>
        <dbReference type="ARBA" id="ARBA00023136"/>
    </source>
</evidence>
<dbReference type="PROSITE" id="PS50261">
    <property type="entry name" value="G_PROTEIN_RECEP_F2_4"/>
    <property type="match status" value="1"/>
</dbReference>
<dbReference type="Gene3D" id="1.20.1070.10">
    <property type="entry name" value="Rhodopsin 7-helix transmembrane proteins"/>
    <property type="match status" value="1"/>
</dbReference>
<dbReference type="InterPro" id="IPR017983">
    <property type="entry name" value="GPCR_2_secretin-like_CS"/>
</dbReference>
<dbReference type="PANTHER" id="PTHR45620">
    <property type="entry name" value="PDF RECEPTOR-LIKE PROTEIN-RELATED"/>
    <property type="match status" value="1"/>
</dbReference>
<keyword evidence="2 5" id="KW-0812">Transmembrane</keyword>
<comment type="subcellular location">
    <subcellularLocation>
        <location evidence="1">Membrane</location>
        <topology evidence="1">Multi-pass membrane protein</topology>
    </subcellularLocation>
</comment>
<dbReference type="PROSITE" id="PS00650">
    <property type="entry name" value="G_PROTEIN_RECEP_F2_2"/>
    <property type="match status" value="1"/>
</dbReference>
<dbReference type="Pfam" id="PF00002">
    <property type="entry name" value="7tm_2"/>
    <property type="match status" value="1"/>
</dbReference>
<proteinExistence type="predicted"/>
<evidence type="ECO:0000256" key="3">
    <source>
        <dbReference type="ARBA" id="ARBA00022989"/>
    </source>
</evidence>
<reference evidence="7 8" key="1">
    <citation type="submission" date="2022-12" db="EMBL/GenBank/DDBJ databases">
        <title>Chromosome-level genome of Tegillarca granosa.</title>
        <authorList>
            <person name="Kim J."/>
        </authorList>
    </citation>
    <scope>NUCLEOTIDE SEQUENCE [LARGE SCALE GENOMIC DNA]</scope>
    <source>
        <strain evidence="7">Teg-2019</strain>
        <tissue evidence="7">Adductor muscle</tissue>
    </source>
</reference>
<keyword evidence="8" id="KW-1185">Reference proteome</keyword>
<keyword evidence="3 5" id="KW-1133">Transmembrane helix</keyword>
<dbReference type="SUPFAM" id="SSF81321">
    <property type="entry name" value="Family A G protein-coupled receptor-like"/>
    <property type="match status" value="1"/>
</dbReference>
<organism evidence="7 8">
    <name type="scientific">Tegillarca granosa</name>
    <name type="common">Malaysian cockle</name>
    <name type="synonym">Anadara granosa</name>
    <dbReference type="NCBI Taxonomy" id="220873"/>
    <lineage>
        <taxon>Eukaryota</taxon>
        <taxon>Metazoa</taxon>
        <taxon>Spiralia</taxon>
        <taxon>Lophotrochozoa</taxon>
        <taxon>Mollusca</taxon>
        <taxon>Bivalvia</taxon>
        <taxon>Autobranchia</taxon>
        <taxon>Pteriomorphia</taxon>
        <taxon>Arcoida</taxon>
        <taxon>Arcoidea</taxon>
        <taxon>Arcidae</taxon>
        <taxon>Tegillarca</taxon>
    </lineage>
</organism>
<evidence type="ECO:0000256" key="1">
    <source>
        <dbReference type="ARBA" id="ARBA00004141"/>
    </source>
</evidence>
<evidence type="ECO:0000256" key="5">
    <source>
        <dbReference type="SAM" id="Phobius"/>
    </source>
</evidence>
<dbReference type="PRINTS" id="PR00249">
    <property type="entry name" value="GPCRSECRETIN"/>
</dbReference>
<feature type="transmembrane region" description="Helical" evidence="5">
    <location>
        <begin position="75"/>
        <end position="94"/>
    </location>
</feature>
<dbReference type="EMBL" id="JARBDR010000342">
    <property type="protein sequence ID" value="KAJ8313808.1"/>
    <property type="molecule type" value="Genomic_DNA"/>
</dbReference>
<feature type="transmembrane region" description="Helical" evidence="5">
    <location>
        <begin position="30"/>
        <end position="55"/>
    </location>
</feature>
<evidence type="ECO:0000256" key="2">
    <source>
        <dbReference type="ARBA" id="ARBA00022692"/>
    </source>
</evidence>
<keyword evidence="4 5" id="KW-0472">Membrane</keyword>
<evidence type="ECO:0000313" key="7">
    <source>
        <dbReference type="EMBL" id="KAJ8313808.1"/>
    </source>
</evidence>
<dbReference type="Proteomes" id="UP001217089">
    <property type="component" value="Unassembled WGS sequence"/>
</dbReference>
<name>A0ABQ9F8Z2_TEGGR</name>
<dbReference type="InterPro" id="IPR050332">
    <property type="entry name" value="GPCR_2"/>
</dbReference>
<evidence type="ECO:0000259" key="6">
    <source>
        <dbReference type="PROSITE" id="PS50261"/>
    </source>
</evidence>
<feature type="domain" description="G-protein coupled receptors family 2 profile 2" evidence="6">
    <location>
        <begin position="1"/>
        <end position="127"/>
    </location>
</feature>
<accession>A0ABQ9F8Z2</accession>
<feature type="transmembrane region" description="Helical" evidence="5">
    <location>
        <begin position="106"/>
        <end position="126"/>
    </location>
</feature>